<keyword evidence="1" id="KW-0732">Signal</keyword>
<dbReference type="Proteomes" id="UP000799118">
    <property type="component" value="Unassembled WGS sequence"/>
</dbReference>
<feature type="signal peptide" evidence="1">
    <location>
        <begin position="1"/>
        <end position="20"/>
    </location>
</feature>
<sequence length="150" mass="15567">MFAFNKVFTVIALFAWSALAAPIRIRSESHTVSFVNNCGSGTVGIQSFFSIHSSCISLTFNSGPCLLNGEECTTITLVNPTAPGAGSSVDVTLIAPHTFNVGAGFSYSDSSCGGQTCAGEGCTEAFYGPTDYSAQTQCETDNVGVTVTFC</sequence>
<gene>
    <name evidence="2" type="ORF">BT96DRAFT_889122</name>
</gene>
<dbReference type="OrthoDB" id="3342934at2759"/>
<feature type="chain" id="PRO_5025362811" description="Glycopeptide" evidence="1">
    <location>
        <begin position="21"/>
        <end position="150"/>
    </location>
</feature>
<evidence type="ECO:0000313" key="2">
    <source>
        <dbReference type="EMBL" id="KAE9390741.1"/>
    </source>
</evidence>
<keyword evidence="3" id="KW-1185">Reference proteome</keyword>
<name>A0A6A4GYA8_9AGAR</name>
<proteinExistence type="predicted"/>
<evidence type="ECO:0008006" key="4">
    <source>
        <dbReference type="Google" id="ProtNLM"/>
    </source>
</evidence>
<dbReference type="AlphaFoldDB" id="A0A6A4GYA8"/>
<evidence type="ECO:0000313" key="3">
    <source>
        <dbReference type="Proteomes" id="UP000799118"/>
    </source>
</evidence>
<organism evidence="2 3">
    <name type="scientific">Gymnopus androsaceus JB14</name>
    <dbReference type="NCBI Taxonomy" id="1447944"/>
    <lineage>
        <taxon>Eukaryota</taxon>
        <taxon>Fungi</taxon>
        <taxon>Dikarya</taxon>
        <taxon>Basidiomycota</taxon>
        <taxon>Agaricomycotina</taxon>
        <taxon>Agaricomycetes</taxon>
        <taxon>Agaricomycetidae</taxon>
        <taxon>Agaricales</taxon>
        <taxon>Marasmiineae</taxon>
        <taxon>Omphalotaceae</taxon>
        <taxon>Gymnopus</taxon>
    </lineage>
</organism>
<accession>A0A6A4GYA8</accession>
<reference evidence="2" key="1">
    <citation type="journal article" date="2019" name="Environ. Microbiol.">
        <title>Fungal ecological strategies reflected in gene transcription - a case study of two litter decomposers.</title>
        <authorList>
            <person name="Barbi F."/>
            <person name="Kohler A."/>
            <person name="Barry K."/>
            <person name="Baskaran P."/>
            <person name="Daum C."/>
            <person name="Fauchery L."/>
            <person name="Ihrmark K."/>
            <person name="Kuo A."/>
            <person name="LaButti K."/>
            <person name="Lipzen A."/>
            <person name="Morin E."/>
            <person name="Grigoriev I.V."/>
            <person name="Henrissat B."/>
            <person name="Lindahl B."/>
            <person name="Martin F."/>
        </authorList>
    </citation>
    <scope>NUCLEOTIDE SEQUENCE</scope>
    <source>
        <strain evidence="2">JB14</strain>
    </source>
</reference>
<dbReference type="EMBL" id="ML769648">
    <property type="protein sequence ID" value="KAE9390741.1"/>
    <property type="molecule type" value="Genomic_DNA"/>
</dbReference>
<protein>
    <recommendedName>
        <fullName evidence="4">Glycopeptide</fullName>
    </recommendedName>
</protein>
<evidence type="ECO:0000256" key="1">
    <source>
        <dbReference type="SAM" id="SignalP"/>
    </source>
</evidence>